<dbReference type="AlphaFoldDB" id="I9SEK3"/>
<evidence type="ECO:0000313" key="1">
    <source>
        <dbReference type="EMBL" id="EIY54311.1"/>
    </source>
</evidence>
<keyword evidence="2" id="KW-1185">Reference proteome</keyword>
<gene>
    <name evidence="1" type="ORF">HMPREF1068_00538</name>
</gene>
<dbReference type="PATRIC" id="fig|997884.3.peg.552"/>
<dbReference type="SUPFAM" id="SSF46785">
    <property type="entry name" value="Winged helix' DNA-binding domain"/>
    <property type="match status" value="1"/>
</dbReference>
<evidence type="ECO:0008006" key="3">
    <source>
        <dbReference type="Google" id="ProtNLM"/>
    </source>
</evidence>
<dbReference type="eggNOG" id="COG0735">
    <property type="taxonomic scope" value="Bacteria"/>
</dbReference>
<dbReference type="EMBL" id="AGXS01000008">
    <property type="protein sequence ID" value="EIY54311.1"/>
    <property type="molecule type" value="Genomic_DNA"/>
</dbReference>
<dbReference type="STRING" id="997884.HMPREF1068_00538"/>
<accession>I9SEK3</accession>
<dbReference type="HOGENOM" id="CLU_096072_6_1_10"/>
<evidence type="ECO:0000313" key="2">
    <source>
        <dbReference type="Proteomes" id="UP000003089"/>
    </source>
</evidence>
<sequence>MIMEENIYLDKLGQRDIKPTAMRLLILRAMMQFNRAFSLLDLETYLDTVDKSTLSRTINLFLKHHLIHGIDDGSGSLKYAVCGNECNCDIDDLHVHFYCTKCHKTYCLRNIHIPAVSLPQHFTAESINYVIKGLCDHCSH</sequence>
<proteinExistence type="predicted"/>
<reference evidence="1 2" key="1">
    <citation type="submission" date="2012-02" db="EMBL/GenBank/DDBJ databases">
        <title>The Genome Sequence of Bacteroides nordii CL02T12C05.</title>
        <authorList>
            <consortium name="The Broad Institute Genome Sequencing Platform"/>
            <person name="Earl A."/>
            <person name="Ward D."/>
            <person name="Feldgarden M."/>
            <person name="Gevers D."/>
            <person name="Zitomersky N.L."/>
            <person name="Coyne M.J."/>
            <person name="Comstock L.E."/>
            <person name="Young S.K."/>
            <person name="Zeng Q."/>
            <person name="Gargeya S."/>
            <person name="Fitzgerald M."/>
            <person name="Haas B."/>
            <person name="Abouelleil A."/>
            <person name="Alvarado L."/>
            <person name="Arachchi H.M."/>
            <person name="Berlin A."/>
            <person name="Chapman S.B."/>
            <person name="Gearin G."/>
            <person name="Goldberg J."/>
            <person name="Griggs A."/>
            <person name="Gujja S."/>
            <person name="Hansen M."/>
            <person name="Heiman D."/>
            <person name="Howarth C."/>
            <person name="Larimer J."/>
            <person name="Lui A."/>
            <person name="MacDonald P.J.P."/>
            <person name="McCowen C."/>
            <person name="Montmayeur A."/>
            <person name="Murphy C."/>
            <person name="Neiman D."/>
            <person name="Pearson M."/>
            <person name="Priest M."/>
            <person name="Roberts A."/>
            <person name="Saif S."/>
            <person name="Shea T."/>
            <person name="Sisk P."/>
            <person name="Stolte C."/>
            <person name="Sykes S."/>
            <person name="Wortman J."/>
            <person name="Nusbaum C."/>
            <person name="Birren B."/>
        </authorList>
    </citation>
    <scope>NUCLEOTIDE SEQUENCE [LARGE SCALE GENOMIC DNA]</scope>
    <source>
        <strain evidence="1 2">CL02T12C05</strain>
    </source>
</reference>
<protein>
    <recommendedName>
        <fullName evidence="3">Transcriptional repressor</fullName>
    </recommendedName>
</protein>
<dbReference type="Gene3D" id="1.10.10.10">
    <property type="entry name" value="Winged helix-like DNA-binding domain superfamily/Winged helix DNA-binding domain"/>
    <property type="match status" value="1"/>
</dbReference>
<organism evidence="1 2">
    <name type="scientific">Bacteroides nordii CL02T12C05</name>
    <dbReference type="NCBI Taxonomy" id="997884"/>
    <lineage>
        <taxon>Bacteria</taxon>
        <taxon>Pseudomonadati</taxon>
        <taxon>Bacteroidota</taxon>
        <taxon>Bacteroidia</taxon>
        <taxon>Bacteroidales</taxon>
        <taxon>Bacteroidaceae</taxon>
        <taxon>Bacteroides</taxon>
    </lineage>
</organism>
<dbReference type="InterPro" id="IPR036390">
    <property type="entry name" value="WH_DNA-bd_sf"/>
</dbReference>
<dbReference type="Proteomes" id="UP000003089">
    <property type="component" value="Unassembled WGS sequence"/>
</dbReference>
<name>I9SEK3_9BACE</name>
<comment type="caution">
    <text evidence="1">The sequence shown here is derived from an EMBL/GenBank/DDBJ whole genome shotgun (WGS) entry which is preliminary data.</text>
</comment>
<dbReference type="InterPro" id="IPR036388">
    <property type="entry name" value="WH-like_DNA-bd_sf"/>
</dbReference>